<reference evidence="2 3" key="1">
    <citation type="journal article" date="2014" name="Genome Biol. Evol.">
        <title>Acetic acid bacteria genomes reveal functional traits for adaptation to life in insect guts.</title>
        <authorList>
            <person name="Chouaia B."/>
            <person name="Gaiarsa S."/>
            <person name="Crotti E."/>
            <person name="Comandatore F."/>
            <person name="Degli Esposti M."/>
            <person name="Ricci I."/>
            <person name="Alma A."/>
            <person name="Favia G."/>
            <person name="Bandi C."/>
            <person name="Daffonchio D."/>
        </authorList>
    </citation>
    <scope>NUCLEOTIDE SEQUENCE [LARGE SCALE GENOMIC DNA]</scope>
    <source>
        <strain evidence="3">AM169</strain>
    </source>
</reference>
<organism evidence="2 3">
    <name type="scientific">Parasaccharibacter apium</name>
    <dbReference type="NCBI Taxonomy" id="1510841"/>
    <lineage>
        <taxon>Bacteria</taxon>
        <taxon>Pseudomonadati</taxon>
        <taxon>Pseudomonadota</taxon>
        <taxon>Alphaproteobacteria</taxon>
        <taxon>Acetobacterales</taxon>
        <taxon>Acetobacteraceae</taxon>
        <taxon>Parasaccharibacter</taxon>
    </lineage>
</organism>
<comment type="caution">
    <text evidence="2">The sequence shown here is derived from an EMBL/GenBank/DDBJ whole genome shotgun (WGS) entry which is preliminary data.</text>
</comment>
<feature type="compositionally biased region" description="Polar residues" evidence="1">
    <location>
        <begin position="122"/>
        <end position="137"/>
    </location>
</feature>
<feature type="region of interest" description="Disordered" evidence="1">
    <location>
        <begin position="117"/>
        <end position="137"/>
    </location>
</feature>
<gene>
    <name evidence="2" type="ORF">SACS_1873</name>
</gene>
<dbReference type="AlphaFoldDB" id="A0A7U7IZU7"/>
<name>A0A7U7IZU7_9PROT</name>
<dbReference type="RefSeq" id="WP_043562130.1">
    <property type="nucleotide sequence ID" value="NZ_CBLY010000008.1"/>
</dbReference>
<dbReference type="Proteomes" id="UP000027590">
    <property type="component" value="Unassembled WGS sequence"/>
</dbReference>
<reference evidence="2 3" key="2">
    <citation type="journal article" date="2014" name="PLoS ONE">
        <title>Evolution of mitochondria reconstructed from the energy metabolism of living bacteria.</title>
        <authorList>
            <person name="Degli Esposti M."/>
            <person name="Chouaia B."/>
            <person name="Comandatore F."/>
            <person name="Crotti E."/>
            <person name="Sassera D."/>
            <person name="Lievens P.M."/>
            <person name="Daffonchio D."/>
            <person name="Bandi C."/>
        </authorList>
    </citation>
    <scope>NUCLEOTIDE SEQUENCE [LARGE SCALE GENOMIC DNA]</scope>
    <source>
        <strain evidence="3">AM169</strain>
    </source>
</reference>
<sequence>MADTVTVLCRLPSGIRLDLHDLSSLSERTQATAPVMTPPQARSSILLNGIRQDPLYHPVENRLLGRAGRTTVPTDFWKAWLEQNRQSDLITRKIIFAETTPARADNAMAELAKDRTGLEGADNTTLTEGVTPMQKTA</sequence>
<accession>A0A7U7IZU7</accession>
<proteinExistence type="predicted"/>
<evidence type="ECO:0000256" key="1">
    <source>
        <dbReference type="SAM" id="MobiDB-lite"/>
    </source>
</evidence>
<dbReference type="EMBL" id="CBLY010000008">
    <property type="protein sequence ID" value="CDG32734.1"/>
    <property type="molecule type" value="Genomic_DNA"/>
</dbReference>
<protein>
    <submittedName>
        <fullName evidence="2">Uncharacterized protein</fullName>
    </submittedName>
</protein>
<evidence type="ECO:0000313" key="2">
    <source>
        <dbReference type="EMBL" id="CDG32734.1"/>
    </source>
</evidence>
<evidence type="ECO:0000313" key="3">
    <source>
        <dbReference type="Proteomes" id="UP000027590"/>
    </source>
</evidence>